<keyword evidence="4 7" id="KW-0456">Lyase</keyword>
<evidence type="ECO:0000313" key="10">
    <source>
        <dbReference type="EMBL" id="CEM06677.1"/>
    </source>
</evidence>
<dbReference type="InterPro" id="IPR003754">
    <property type="entry name" value="4pyrrol_synth_uPrphyn_synth"/>
</dbReference>
<dbReference type="GO" id="GO:0006782">
    <property type="term" value="P:protoporphyrinogen IX biosynthetic process"/>
    <property type="evidence" value="ECO:0007669"/>
    <property type="project" value="UniProtKB-UniRule"/>
</dbReference>
<gene>
    <name evidence="10" type="ORF">Cvel_15018</name>
</gene>
<evidence type="ECO:0000256" key="5">
    <source>
        <dbReference type="ARBA" id="ARBA00023244"/>
    </source>
</evidence>
<comment type="similarity">
    <text evidence="2 7">Belongs to the uroporphyrinogen-III synthase family.</text>
</comment>
<dbReference type="EC" id="4.2.1.75" evidence="3 7"/>
<dbReference type="Pfam" id="PF02602">
    <property type="entry name" value="HEM4"/>
    <property type="match status" value="1"/>
</dbReference>
<dbReference type="GO" id="GO:0004852">
    <property type="term" value="F:uroporphyrinogen-III synthase activity"/>
    <property type="evidence" value="ECO:0007669"/>
    <property type="project" value="UniProtKB-UniRule"/>
</dbReference>
<dbReference type="UniPathway" id="UPA00251">
    <property type="reaction ID" value="UER00320"/>
</dbReference>
<evidence type="ECO:0000256" key="2">
    <source>
        <dbReference type="ARBA" id="ARBA00008133"/>
    </source>
</evidence>
<dbReference type="Gene3D" id="3.40.50.10090">
    <property type="match status" value="2"/>
</dbReference>
<dbReference type="CDD" id="cd06578">
    <property type="entry name" value="HemD"/>
    <property type="match status" value="1"/>
</dbReference>
<evidence type="ECO:0000256" key="6">
    <source>
        <dbReference type="ARBA" id="ARBA00048617"/>
    </source>
</evidence>
<comment type="function">
    <text evidence="7">Catalyzes cyclization of the linear tetrapyrrole, hydroxymethylbilane, to the macrocyclic uroporphyrinogen III.</text>
</comment>
<dbReference type="PANTHER" id="PTHR38042">
    <property type="entry name" value="UROPORPHYRINOGEN-III SYNTHASE, CHLOROPLASTIC"/>
    <property type="match status" value="1"/>
</dbReference>
<reference evidence="10" key="1">
    <citation type="submission" date="2014-11" db="EMBL/GenBank/DDBJ databases">
        <authorList>
            <person name="Otto D Thomas"/>
            <person name="Naeem Raeece"/>
        </authorList>
    </citation>
    <scope>NUCLEOTIDE SEQUENCE</scope>
</reference>
<protein>
    <recommendedName>
        <fullName evidence="3 7">Uroporphyrinogen-III synthase</fullName>
        <ecNumber evidence="3 7">4.2.1.75</ecNumber>
    </recommendedName>
</protein>
<feature type="region of interest" description="Disordered" evidence="8">
    <location>
        <begin position="240"/>
        <end position="267"/>
    </location>
</feature>
<feature type="compositionally biased region" description="Acidic residues" evidence="8">
    <location>
        <begin position="425"/>
        <end position="434"/>
    </location>
</feature>
<comment type="pathway">
    <text evidence="1 7">Porphyrin-containing compound metabolism; protoporphyrin-IX biosynthesis; coproporphyrinogen-III from 5-aminolevulinate: step 3/4.</text>
</comment>
<feature type="region of interest" description="Disordered" evidence="8">
    <location>
        <begin position="394"/>
        <end position="434"/>
    </location>
</feature>
<feature type="compositionally biased region" description="Low complexity" evidence="8">
    <location>
        <begin position="243"/>
        <end position="265"/>
    </location>
</feature>
<dbReference type="GO" id="GO:0006780">
    <property type="term" value="P:uroporphyrinogen III biosynthetic process"/>
    <property type="evidence" value="ECO:0007669"/>
    <property type="project" value="UniProtKB-UniRule"/>
</dbReference>
<dbReference type="VEuPathDB" id="CryptoDB:Cvel_15018"/>
<dbReference type="InterPro" id="IPR039793">
    <property type="entry name" value="UROS/Hem4"/>
</dbReference>
<evidence type="ECO:0000256" key="1">
    <source>
        <dbReference type="ARBA" id="ARBA00004772"/>
    </source>
</evidence>
<dbReference type="EMBL" id="CDMZ01000103">
    <property type="protein sequence ID" value="CEM06677.1"/>
    <property type="molecule type" value="Genomic_DNA"/>
</dbReference>
<organism evidence="10">
    <name type="scientific">Chromera velia CCMP2878</name>
    <dbReference type="NCBI Taxonomy" id="1169474"/>
    <lineage>
        <taxon>Eukaryota</taxon>
        <taxon>Sar</taxon>
        <taxon>Alveolata</taxon>
        <taxon>Colpodellida</taxon>
        <taxon>Chromeraceae</taxon>
        <taxon>Chromera</taxon>
    </lineage>
</organism>
<name>A0A0G4F3B6_9ALVE</name>
<evidence type="ECO:0000259" key="9">
    <source>
        <dbReference type="Pfam" id="PF02602"/>
    </source>
</evidence>
<keyword evidence="5 7" id="KW-0627">Porphyrin biosynthesis</keyword>
<dbReference type="AlphaFoldDB" id="A0A0G4F3B6"/>
<evidence type="ECO:0000256" key="3">
    <source>
        <dbReference type="ARBA" id="ARBA00013109"/>
    </source>
</evidence>
<evidence type="ECO:0000256" key="8">
    <source>
        <dbReference type="SAM" id="MobiDB-lite"/>
    </source>
</evidence>
<evidence type="ECO:0000256" key="7">
    <source>
        <dbReference type="RuleBase" id="RU366031"/>
    </source>
</evidence>
<dbReference type="SUPFAM" id="SSF69618">
    <property type="entry name" value="HemD-like"/>
    <property type="match status" value="1"/>
</dbReference>
<feature type="domain" description="Tetrapyrrole biosynthesis uroporphyrinogen III synthase" evidence="9">
    <location>
        <begin position="134"/>
        <end position="381"/>
    </location>
</feature>
<accession>A0A0G4F3B6</accession>
<comment type="catalytic activity">
    <reaction evidence="6 7">
        <text>hydroxymethylbilane = uroporphyrinogen III + H2O</text>
        <dbReference type="Rhea" id="RHEA:18965"/>
        <dbReference type="ChEBI" id="CHEBI:15377"/>
        <dbReference type="ChEBI" id="CHEBI:57308"/>
        <dbReference type="ChEBI" id="CHEBI:57845"/>
        <dbReference type="EC" id="4.2.1.75"/>
    </reaction>
</comment>
<dbReference type="InterPro" id="IPR036108">
    <property type="entry name" value="4pyrrol_syn_uPrphyn_synt_sf"/>
</dbReference>
<proteinExistence type="inferred from homology"/>
<sequence length="434" mass="46068">MNFSCFTFLLNCRPSTPSKELRADRVEEVHFCTPTGGDASPETDLLTHSLYLQSAGVMVSVIPWLAFLCPSSSGHSLLGKRAARRACALMTESSQPSPGEAAPPRGETGTCVVVAGTREESKNGKLKKALSDIIAPEDFEFVEVPCIAAQAGPDRERLVDTLAEEGRRVGAGEKPRFEYAAVTSPEGANVFLECLRSASLTKCPIPVTAVGKSTAEILAKAGVEPVFVPSKATAETLAAELPSVSSSSSTSSSSSSSSSSLSSSSCPGRVLYPTSNLSLGTLERLLKERGFEVTRLETYATVTAQWDEEKTQSAARTQIATFGSPSSVRNWVEKLSLREGGRELLSSQAAACIGETSGRAAEKMEVFREVVWPEKPGMDAWARLTADLVVAHRRRNGSESSPHDASRALLNASPQAADHSGNAASDEELIVGEK</sequence>
<dbReference type="PANTHER" id="PTHR38042:SF1">
    <property type="entry name" value="UROPORPHYRINOGEN-III SYNTHASE, CHLOROPLASTIC"/>
    <property type="match status" value="1"/>
</dbReference>
<evidence type="ECO:0000256" key="4">
    <source>
        <dbReference type="ARBA" id="ARBA00023239"/>
    </source>
</evidence>